<evidence type="ECO:0000313" key="3">
    <source>
        <dbReference type="Proteomes" id="UP000509414"/>
    </source>
</evidence>
<keyword evidence="3" id="KW-1185">Reference proteome</keyword>
<dbReference type="InterPro" id="IPR007712">
    <property type="entry name" value="RelE/ParE_toxin"/>
</dbReference>
<protein>
    <submittedName>
        <fullName evidence="2">Toxin-antitoxin system, toxin component, RelE/ParE family</fullName>
    </submittedName>
</protein>
<dbReference type="RefSeq" id="WP_178697050.1">
    <property type="nucleotide sequence ID" value="NZ_CP049075.1"/>
</dbReference>
<dbReference type="AlphaFoldDB" id="A0A7H9CF86"/>
<proteinExistence type="predicted"/>
<dbReference type="SUPFAM" id="SSF143011">
    <property type="entry name" value="RelE-like"/>
    <property type="match status" value="1"/>
</dbReference>
<evidence type="ECO:0000256" key="1">
    <source>
        <dbReference type="ARBA" id="ARBA00022649"/>
    </source>
</evidence>
<organism evidence="2 3">
    <name type="scientific">Candidatus Campylobacter infans</name>
    <dbReference type="NCBI Taxonomy" id="2561898"/>
    <lineage>
        <taxon>Bacteria</taxon>
        <taxon>Pseudomonadati</taxon>
        <taxon>Campylobacterota</taxon>
        <taxon>Epsilonproteobacteria</taxon>
        <taxon>Campylobacterales</taxon>
        <taxon>Campylobacteraceae</taxon>
        <taxon>Campylobacter</taxon>
    </lineage>
</organism>
<dbReference type="PANTHER" id="PTHR38813:SF1">
    <property type="entry name" value="TOXIN RELE1-RELATED"/>
    <property type="match status" value="1"/>
</dbReference>
<dbReference type="Gene3D" id="3.30.2310.20">
    <property type="entry name" value="RelE-like"/>
    <property type="match status" value="1"/>
</dbReference>
<keyword evidence="1" id="KW-1277">Toxin-antitoxin system</keyword>
<gene>
    <name evidence="2" type="ORF">CINF_0290</name>
</gene>
<name>A0A7H9CF86_9BACT</name>
<dbReference type="PANTHER" id="PTHR38813">
    <property type="match status" value="1"/>
</dbReference>
<sequence length="96" mass="11163">MSYKLAFDSRVKKDFANIGKKNSTIIMEILSEFARNFNYKYEQELLKTTKIKALKGAYAGLYRLRIGSFRAIYTKKDDELIILVLRVVARKDAYKG</sequence>
<dbReference type="EMBL" id="CP049075">
    <property type="protein sequence ID" value="QLI04837.1"/>
    <property type="molecule type" value="Genomic_DNA"/>
</dbReference>
<dbReference type="NCBIfam" id="TIGR02385">
    <property type="entry name" value="RelE_StbE"/>
    <property type="match status" value="1"/>
</dbReference>
<accession>A0A7H9CF86</accession>
<dbReference type="Proteomes" id="UP000509414">
    <property type="component" value="Chromosome"/>
</dbReference>
<dbReference type="InterPro" id="IPR052747">
    <property type="entry name" value="TA_system_RelE_toxin"/>
</dbReference>
<dbReference type="Pfam" id="PF05016">
    <property type="entry name" value="ParE_toxin"/>
    <property type="match status" value="1"/>
</dbReference>
<reference evidence="2 3" key="1">
    <citation type="submission" date="2020-02" db="EMBL/GenBank/DDBJ databases">
        <title>Complete genome sequence of the novel Campylobacter species Candidatus Campylobacter infans.</title>
        <authorList>
            <person name="Duim B."/>
            <person name="Zomer A."/>
            <person name="van der Graaf L."/>
            <person name="Wagenaar J."/>
        </authorList>
    </citation>
    <scope>NUCLEOTIDE SEQUENCE [LARGE SCALE GENOMIC DNA]</scope>
    <source>
        <strain evidence="2 3">19S00001</strain>
    </source>
</reference>
<evidence type="ECO:0000313" key="2">
    <source>
        <dbReference type="EMBL" id="QLI04837.1"/>
    </source>
</evidence>
<dbReference type="KEGG" id="cinf:CINF_0290"/>
<dbReference type="InterPro" id="IPR035093">
    <property type="entry name" value="RelE/ParE_toxin_dom_sf"/>
</dbReference>